<feature type="non-terminal residue" evidence="2">
    <location>
        <position position="756"/>
    </location>
</feature>
<feature type="compositionally biased region" description="Low complexity" evidence="1">
    <location>
        <begin position="187"/>
        <end position="203"/>
    </location>
</feature>
<feature type="region of interest" description="Disordered" evidence="1">
    <location>
        <begin position="421"/>
        <end position="505"/>
    </location>
</feature>
<feature type="compositionally biased region" description="Low complexity" evidence="1">
    <location>
        <begin position="450"/>
        <end position="467"/>
    </location>
</feature>
<dbReference type="AlphaFoldDB" id="A0A8J4B826"/>
<evidence type="ECO:0000313" key="3">
    <source>
        <dbReference type="Proteomes" id="UP000747399"/>
    </source>
</evidence>
<protein>
    <submittedName>
        <fullName evidence="2">Uncharacterized protein</fullName>
    </submittedName>
</protein>
<feature type="region of interest" description="Disordered" evidence="1">
    <location>
        <begin position="1"/>
        <end position="22"/>
    </location>
</feature>
<feature type="compositionally biased region" description="Low complexity" evidence="1">
    <location>
        <begin position="487"/>
        <end position="505"/>
    </location>
</feature>
<evidence type="ECO:0000313" key="2">
    <source>
        <dbReference type="EMBL" id="GIL55496.1"/>
    </source>
</evidence>
<organism evidence="2 3">
    <name type="scientific">Volvox africanus</name>
    <dbReference type="NCBI Taxonomy" id="51714"/>
    <lineage>
        <taxon>Eukaryota</taxon>
        <taxon>Viridiplantae</taxon>
        <taxon>Chlorophyta</taxon>
        <taxon>core chlorophytes</taxon>
        <taxon>Chlorophyceae</taxon>
        <taxon>CS clade</taxon>
        <taxon>Chlamydomonadales</taxon>
        <taxon>Volvocaceae</taxon>
        <taxon>Volvox</taxon>
    </lineage>
</organism>
<reference evidence="2" key="1">
    <citation type="journal article" date="2021" name="Proc. Natl. Acad. Sci. U.S.A.">
        <title>Three genomes in the algal genus Volvox reveal the fate of a haploid sex-determining region after a transition to homothallism.</title>
        <authorList>
            <person name="Yamamoto K."/>
            <person name="Hamaji T."/>
            <person name="Kawai-Toyooka H."/>
            <person name="Matsuzaki R."/>
            <person name="Takahashi F."/>
            <person name="Nishimura Y."/>
            <person name="Kawachi M."/>
            <person name="Noguchi H."/>
            <person name="Minakuchi Y."/>
            <person name="Umen J.G."/>
            <person name="Toyoda A."/>
            <person name="Nozaki H."/>
        </authorList>
    </citation>
    <scope>NUCLEOTIDE SEQUENCE</scope>
    <source>
        <strain evidence="2">NIES-3780</strain>
    </source>
</reference>
<feature type="region of interest" description="Disordered" evidence="1">
    <location>
        <begin position="590"/>
        <end position="640"/>
    </location>
</feature>
<sequence length="756" mass="78640">MGAGASAQSGIFGPPDGTLDPEAEWRSENVRELDRLGGNQRPAIKRGESTKYRLEWLKEALHEQSDRLEEALAKDPLAGRHEIMRQQAAKLARNMNVNHHRFTVREWQTMKHTDLRALQAREELERRLHERDKSGSPDEEFSPERPAWNALHWSANEFRKSAVKLQLPSPGALTGPSATSPSGSKQLGLAPAPATEPAENPGAQALEHRPSSPSFGSMLPPGVTAVPGGLLGSFMTETGEEADAALRVARPLTSNRTSEPPAEWRLRIIRAKRKALMVISVVLAFRGRKYRARGLQRLDSLSFYIAQHLGPDLQRFAEEQMMYRHTRATAADLQALAEEVWRQKNYRDHPPFQDMCMGGSMFVSDASEVGDSMLAAAYGGSARTYPLGPGSPGGNGGGFGAFKPSAAPQLRLSLPSAGISCRANSPLLRSRPTNLTPTMHHHGPAVIGNGASPSLQASSPALGASSGAAGGIGPPRNIHPPAGSHQPPLASSNSGGPAAPASSLASLSGSLPVLRGHSSGRISMPSGLVAPPGLEAENSGGTAAAVSIGVVIGSGVKNARFSAPGCELLPEDDPGGVVSGDAVPAAVPAAVVPPQPSPSPSPSTTKRWSSPRFSRRSTACSGTDGGDGSARVPHGAATASGSIGTRRVLSAVAGEEMSMVARAQSWGGPSPLQPLVTSGGGSGGNARGISNENMPLSPSGMSPGAVLPAPPARPSPVARNPRNRREPGSVLTGSVSTASLPQAGSQRPPITRSPTT</sequence>
<feature type="region of interest" description="Disordered" evidence="1">
    <location>
        <begin position="663"/>
        <end position="756"/>
    </location>
</feature>
<accession>A0A8J4B826</accession>
<comment type="caution">
    <text evidence="2">The sequence shown here is derived from an EMBL/GenBank/DDBJ whole genome shotgun (WGS) entry which is preliminary data.</text>
</comment>
<dbReference type="EMBL" id="BNCO01000021">
    <property type="protein sequence ID" value="GIL55496.1"/>
    <property type="molecule type" value="Genomic_DNA"/>
</dbReference>
<gene>
    <name evidence="2" type="ORF">Vafri_11071</name>
</gene>
<name>A0A8J4B826_9CHLO</name>
<keyword evidence="3" id="KW-1185">Reference proteome</keyword>
<feature type="compositionally biased region" description="Polar residues" evidence="1">
    <location>
        <begin position="688"/>
        <end position="700"/>
    </location>
</feature>
<evidence type="ECO:0000256" key="1">
    <source>
        <dbReference type="SAM" id="MobiDB-lite"/>
    </source>
</evidence>
<dbReference type="Proteomes" id="UP000747399">
    <property type="component" value="Unassembled WGS sequence"/>
</dbReference>
<feature type="region of interest" description="Disordered" evidence="1">
    <location>
        <begin position="169"/>
        <end position="221"/>
    </location>
</feature>
<feature type="compositionally biased region" description="Polar residues" evidence="1">
    <location>
        <begin position="731"/>
        <end position="745"/>
    </location>
</feature>
<feature type="compositionally biased region" description="Polar residues" evidence="1">
    <location>
        <begin position="604"/>
        <end position="621"/>
    </location>
</feature>
<feature type="compositionally biased region" description="Polar residues" evidence="1">
    <location>
        <begin position="176"/>
        <end position="185"/>
    </location>
</feature>
<feature type="compositionally biased region" description="Pro residues" evidence="1">
    <location>
        <begin position="591"/>
        <end position="601"/>
    </location>
</feature>
<proteinExistence type="predicted"/>